<evidence type="ECO:0000259" key="3">
    <source>
        <dbReference type="PROSITE" id="PS01180"/>
    </source>
</evidence>
<gene>
    <name evidence="5" type="ORF">B4U79_04125</name>
    <name evidence="4" type="ORF">B4U79_05053</name>
</gene>
<dbReference type="InterPro" id="IPR058698">
    <property type="entry name" value="CUB_metazoa"/>
</dbReference>
<dbReference type="PROSITE" id="PS01180">
    <property type="entry name" value="CUB"/>
    <property type="match status" value="1"/>
</dbReference>
<dbReference type="Pfam" id="PF00431">
    <property type="entry name" value="CUB"/>
    <property type="match status" value="1"/>
</dbReference>
<sequence>TDLIFGGPTCTVTSIIPGSPSPFTSSMQGICHSIISCRALAGIPIGRCPATNVCCVFPRTCDGKSSQNQTYFTNPAYPSPFNGTNSCALTIYKVASPFKICQLRLDFIDFELNRPVNGNCNTDRMVISGQNSNSIIPALCGYNTGQHSKKLNATKIIFLSFSILYTVYVDIDSTQGPYTIRIITEGPGYRRWNIQITQIECLNLSRAPQNCLQYNTGPSGTFSSFNYERLRMNEPSQTTGQRELEANYLNGLDYAICFRKEAGFCSQTYNTNSSSTNFEIVNIHADGTPVFNQNSAGAGVLKCRYDYLVLSGIRFCGNRLNIQGAQAANTQVTTDAPITVLRFSSLRQVLRYVLNEQKNHIYHNFYDEKYADTSSGPFIARFHSDYNMTGRGFRISYKQNPCGAIIPGLTIPT</sequence>
<dbReference type="SUPFAM" id="SSF49854">
    <property type="entry name" value="Spermadhesin, CUB domain"/>
    <property type="match status" value="1"/>
</dbReference>
<keyword evidence="1" id="KW-1015">Disulfide bond</keyword>
<dbReference type="Gene3D" id="2.60.120.290">
    <property type="entry name" value="Spermadhesin, CUB domain"/>
    <property type="match status" value="1"/>
</dbReference>
<feature type="non-terminal residue" evidence="5">
    <location>
        <position position="1"/>
    </location>
</feature>
<dbReference type="InterPro" id="IPR035914">
    <property type="entry name" value="Sperma_CUB_dom_sf"/>
</dbReference>
<name>A0A3S3PP51_9ACAR</name>
<keyword evidence="6" id="KW-1185">Reference proteome</keyword>
<dbReference type="PANTHER" id="PTHR33236">
    <property type="entry name" value="INTRAFLAGELLAR TRANSPORT PROTEIN 122 FAMILY PROTEIN-RELATED"/>
    <property type="match status" value="1"/>
</dbReference>
<evidence type="ECO:0000313" key="5">
    <source>
        <dbReference type="EMBL" id="RWS05453.1"/>
    </source>
</evidence>
<dbReference type="AlphaFoldDB" id="A0A3S3PP51"/>
<feature type="domain" description="CUB" evidence="3">
    <location>
        <begin position="61"/>
        <end position="185"/>
    </location>
</feature>
<evidence type="ECO:0000256" key="2">
    <source>
        <dbReference type="PROSITE-ProRule" id="PRU00059"/>
    </source>
</evidence>
<accession>A0A3S3PP51</accession>
<comment type="caution">
    <text evidence="2">Lacks conserved residue(s) required for the propagation of feature annotation.</text>
</comment>
<dbReference type="EMBL" id="NCKU01004778">
    <property type="protein sequence ID" value="RWS05453.1"/>
    <property type="molecule type" value="Genomic_DNA"/>
</dbReference>
<dbReference type="InterPro" id="IPR000859">
    <property type="entry name" value="CUB_dom"/>
</dbReference>
<protein>
    <recommendedName>
        <fullName evidence="3">CUB domain-containing protein</fullName>
    </recommendedName>
</protein>
<organism evidence="5 6">
    <name type="scientific">Dinothrombium tinctorium</name>
    <dbReference type="NCBI Taxonomy" id="1965070"/>
    <lineage>
        <taxon>Eukaryota</taxon>
        <taxon>Metazoa</taxon>
        <taxon>Ecdysozoa</taxon>
        <taxon>Arthropoda</taxon>
        <taxon>Chelicerata</taxon>
        <taxon>Arachnida</taxon>
        <taxon>Acari</taxon>
        <taxon>Acariformes</taxon>
        <taxon>Trombidiformes</taxon>
        <taxon>Prostigmata</taxon>
        <taxon>Anystina</taxon>
        <taxon>Parasitengona</taxon>
        <taxon>Trombidioidea</taxon>
        <taxon>Trombidiidae</taxon>
        <taxon>Dinothrombium</taxon>
    </lineage>
</organism>
<dbReference type="Proteomes" id="UP000285301">
    <property type="component" value="Unassembled WGS sequence"/>
</dbReference>
<comment type="caution">
    <text evidence="5">The sequence shown here is derived from an EMBL/GenBank/DDBJ whole genome shotgun (WGS) entry which is preliminary data.</text>
</comment>
<reference evidence="5 6" key="1">
    <citation type="journal article" date="2018" name="Gigascience">
        <title>Genomes of trombidid mites reveal novel predicted allergens and laterally-transferred genes associated with secondary metabolism.</title>
        <authorList>
            <person name="Dong X."/>
            <person name="Chaisiri K."/>
            <person name="Xia D."/>
            <person name="Armstrong S.D."/>
            <person name="Fang Y."/>
            <person name="Donnelly M.J."/>
            <person name="Kadowaki T."/>
            <person name="McGarry J.W."/>
            <person name="Darby A.C."/>
            <person name="Makepeace B.L."/>
        </authorList>
    </citation>
    <scope>NUCLEOTIDE SEQUENCE [LARGE SCALE GENOMIC DNA]</scope>
    <source>
        <strain evidence="5">UoL-WK</strain>
    </source>
</reference>
<dbReference type="OrthoDB" id="6479909at2759"/>
<dbReference type="Pfam" id="PF26080">
    <property type="entry name" value="CUB_animal"/>
    <property type="match status" value="1"/>
</dbReference>
<evidence type="ECO:0000313" key="4">
    <source>
        <dbReference type="EMBL" id="RWS05444.1"/>
    </source>
</evidence>
<dbReference type="STRING" id="1965070.A0A3S3PP51"/>
<proteinExistence type="predicted"/>
<dbReference type="PANTHER" id="PTHR33236:SF11">
    <property type="entry name" value="CUB DOMAIN-CONTAINING PROTEIN"/>
    <property type="match status" value="1"/>
</dbReference>
<evidence type="ECO:0000256" key="1">
    <source>
        <dbReference type="ARBA" id="ARBA00023157"/>
    </source>
</evidence>
<evidence type="ECO:0000313" key="6">
    <source>
        <dbReference type="Proteomes" id="UP000285301"/>
    </source>
</evidence>
<reference evidence="5" key="2">
    <citation type="submission" date="2018-11" db="EMBL/GenBank/DDBJ databases">
        <title>Trombidioid mite genomics.</title>
        <authorList>
            <person name="Dong X."/>
        </authorList>
    </citation>
    <scope>NUCLEOTIDE SEQUENCE</scope>
    <source>
        <strain evidence="5">UoL-WK</strain>
    </source>
</reference>
<dbReference type="EMBL" id="NCKU01004782">
    <property type="protein sequence ID" value="RWS05444.1"/>
    <property type="molecule type" value="Genomic_DNA"/>
</dbReference>